<dbReference type="Proteomes" id="UP001138757">
    <property type="component" value="Unassembled WGS sequence"/>
</dbReference>
<proteinExistence type="predicted"/>
<keyword evidence="1" id="KW-0732">Signal</keyword>
<evidence type="ECO:0000313" key="3">
    <source>
        <dbReference type="Proteomes" id="UP001138757"/>
    </source>
</evidence>
<dbReference type="EMBL" id="JAHGAW010000001">
    <property type="protein sequence ID" value="MBT2185804.1"/>
    <property type="molecule type" value="Genomic_DNA"/>
</dbReference>
<name>A0A9X1AJ62_9SPHN</name>
<feature type="chain" id="PRO_5040903548" description="Cupin domain-containing protein" evidence="1">
    <location>
        <begin position="24"/>
        <end position="161"/>
    </location>
</feature>
<keyword evidence="3" id="KW-1185">Reference proteome</keyword>
<sequence>MDSSRRNLLAALPFALLAGSGRAAPEGRSFQPSTGTCAPGTMEVIHVYADARGVTHHDRVRVYGTMKQLPVKAVLAACIAPGVEDWHTAPGKTFTINTVGDIVGEFGDGSSTKIGKGDLVYLEDTSGKGHVTRLMSQVANLFIQVEDDFDFLAWAGKPPAA</sequence>
<evidence type="ECO:0000313" key="2">
    <source>
        <dbReference type="EMBL" id="MBT2185804.1"/>
    </source>
</evidence>
<reference evidence="2" key="1">
    <citation type="submission" date="2021-05" db="EMBL/GenBank/DDBJ databases">
        <title>Genome of Sphingobium sp. strain.</title>
        <authorList>
            <person name="Fan R."/>
        </authorList>
    </citation>
    <scope>NUCLEOTIDE SEQUENCE</scope>
    <source>
        <strain evidence="2">H33</strain>
    </source>
</reference>
<gene>
    <name evidence="2" type="ORF">KK488_02475</name>
</gene>
<dbReference type="AlphaFoldDB" id="A0A9X1AJ62"/>
<evidence type="ECO:0000256" key="1">
    <source>
        <dbReference type="SAM" id="SignalP"/>
    </source>
</evidence>
<dbReference type="RefSeq" id="WP_214621526.1">
    <property type="nucleotide sequence ID" value="NZ_JAHGAW010000001.1"/>
</dbReference>
<evidence type="ECO:0008006" key="4">
    <source>
        <dbReference type="Google" id="ProtNLM"/>
    </source>
</evidence>
<feature type="signal peptide" evidence="1">
    <location>
        <begin position="1"/>
        <end position="23"/>
    </location>
</feature>
<comment type="caution">
    <text evidence="2">The sequence shown here is derived from an EMBL/GenBank/DDBJ whole genome shotgun (WGS) entry which is preliminary data.</text>
</comment>
<organism evidence="2 3">
    <name type="scientific">Sphingobium nicotianae</name>
    <dbReference type="NCBI Taxonomy" id="2782607"/>
    <lineage>
        <taxon>Bacteria</taxon>
        <taxon>Pseudomonadati</taxon>
        <taxon>Pseudomonadota</taxon>
        <taxon>Alphaproteobacteria</taxon>
        <taxon>Sphingomonadales</taxon>
        <taxon>Sphingomonadaceae</taxon>
        <taxon>Sphingobium</taxon>
    </lineage>
</organism>
<protein>
    <recommendedName>
        <fullName evidence="4">Cupin domain-containing protein</fullName>
    </recommendedName>
</protein>
<accession>A0A9X1AJ62</accession>